<organism evidence="2 3">
    <name type="scientific">Azomonas macrocytogenes</name>
    <name type="common">Azotobacter macrocytogenes</name>
    <dbReference type="NCBI Taxonomy" id="69962"/>
    <lineage>
        <taxon>Bacteria</taxon>
        <taxon>Pseudomonadati</taxon>
        <taxon>Pseudomonadota</taxon>
        <taxon>Gammaproteobacteria</taxon>
        <taxon>Pseudomonadales</taxon>
        <taxon>Pseudomonadaceae</taxon>
        <taxon>Azomonas</taxon>
    </lineage>
</organism>
<dbReference type="SUPFAM" id="SSF52833">
    <property type="entry name" value="Thioredoxin-like"/>
    <property type="match status" value="1"/>
</dbReference>
<feature type="domain" description="GST N-terminal" evidence="1">
    <location>
        <begin position="1"/>
        <end position="77"/>
    </location>
</feature>
<name>A0A839T6C5_AZOMA</name>
<dbReference type="NCBIfam" id="NF007702">
    <property type="entry name" value="PRK10387.1"/>
    <property type="match status" value="1"/>
</dbReference>
<dbReference type="Proteomes" id="UP000549250">
    <property type="component" value="Unassembled WGS sequence"/>
</dbReference>
<accession>A0A839T6C5</accession>
<dbReference type="InterPro" id="IPR004045">
    <property type="entry name" value="Glutathione_S-Trfase_N"/>
</dbReference>
<protein>
    <submittedName>
        <fullName evidence="2">Glutaredoxin 2</fullName>
    </submittedName>
</protein>
<dbReference type="AlphaFoldDB" id="A0A839T6C5"/>
<dbReference type="Pfam" id="PF13417">
    <property type="entry name" value="GST_N_3"/>
    <property type="match status" value="1"/>
</dbReference>
<dbReference type="EMBL" id="JACHXI010000010">
    <property type="protein sequence ID" value="MBB3103844.1"/>
    <property type="molecule type" value="Genomic_DNA"/>
</dbReference>
<comment type="caution">
    <text evidence="2">The sequence shown here is derived from an EMBL/GenBank/DDBJ whole genome shotgun (WGS) entry which is preliminary data.</text>
</comment>
<dbReference type="Pfam" id="PF04399">
    <property type="entry name" value="Glutaredoxin2_C"/>
    <property type="match status" value="1"/>
</dbReference>
<dbReference type="InterPro" id="IPR011901">
    <property type="entry name" value="Grx2"/>
</dbReference>
<evidence type="ECO:0000259" key="1">
    <source>
        <dbReference type="PROSITE" id="PS50404"/>
    </source>
</evidence>
<proteinExistence type="predicted"/>
<dbReference type="InterPro" id="IPR007494">
    <property type="entry name" value="Glutaredoxin2_C"/>
</dbReference>
<evidence type="ECO:0000313" key="2">
    <source>
        <dbReference type="EMBL" id="MBB3103844.1"/>
    </source>
</evidence>
<dbReference type="SUPFAM" id="SSF47616">
    <property type="entry name" value="GST C-terminal domain-like"/>
    <property type="match status" value="1"/>
</dbReference>
<dbReference type="PROSITE" id="PS50404">
    <property type="entry name" value="GST_NTER"/>
    <property type="match status" value="1"/>
</dbReference>
<dbReference type="InterPro" id="IPR036282">
    <property type="entry name" value="Glutathione-S-Trfase_C_sf"/>
</dbReference>
<evidence type="ECO:0000313" key="3">
    <source>
        <dbReference type="Proteomes" id="UP000549250"/>
    </source>
</evidence>
<sequence length="217" mass="23960">MKLYLYDHCPFCVRADMVANYKQVAHEKVYLLNDDEKSCFDLIGAKMVPILQFDDGKAMGESLDIVQKLDELGSRNRPLQPGTDIQALLAQIGEVGLAVSCLLFPRNIAIGLPEFATQSARDYFEVRKAAIIKRPFAQALKETPTHKAAIENMLAALPPLPAAAGRDGVLGRDDVLLYPTLRNLTMVKDLVIPAQVRAYIDSVAALTSTHTYFDRAI</sequence>
<reference evidence="2 3" key="1">
    <citation type="submission" date="2020-08" db="EMBL/GenBank/DDBJ databases">
        <title>Genomic Encyclopedia of Type Strains, Phase III (KMG-III): the genomes of soil and plant-associated and newly described type strains.</title>
        <authorList>
            <person name="Whitman W."/>
        </authorList>
    </citation>
    <scope>NUCLEOTIDE SEQUENCE [LARGE SCALE GENOMIC DNA]</scope>
    <source>
        <strain evidence="2 3">CECT 4462</strain>
    </source>
</reference>
<keyword evidence="3" id="KW-1185">Reference proteome</keyword>
<dbReference type="RefSeq" id="WP_183166761.1">
    <property type="nucleotide sequence ID" value="NZ_JACHXI010000010.1"/>
</dbReference>
<dbReference type="Gene3D" id="3.40.30.10">
    <property type="entry name" value="Glutaredoxin"/>
    <property type="match status" value="1"/>
</dbReference>
<dbReference type="InterPro" id="IPR036249">
    <property type="entry name" value="Thioredoxin-like_sf"/>
</dbReference>
<dbReference type="NCBIfam" id="TIGR02182">
    <property type="entry name" value="GRXB"/>
    <property type="match status" value="1"/>
</dbReference>
<dbReference type="GO" id="GO:0005829">
    <property type="term" value="C:cytosol"/>
    <property type="evidence" value="ECO:0007669"/>
    <property type="project" value="InterPro"/>
</dbReference>
<gene>
    <name evidence="2" type="ORF">FHR87_002254</name>
</gene>
<dbReference type="Gene3D" id="1.20.1050.10">
    <property type="match status" value="1"/>
</dbReference>